<name>A0A1H3SQ01_9PSEU</name>
<reference evidence="2" key="1">
    <citation type="submission" date="2016-10" db="EMBL/GenBank/DDBJ databases">
        <authorList>
            <person name="Varghese N."/>
            <person name="Submissions S."/>
        </authorList>
    </citation>
    <scope>NUCLEOTIDE SEQUENCE [LARGE SCALE GENOMIC DNA]</scope>
    <source>
        <strain evidence="2">CGMCC 4.3530</strain>
    </source>
</reference>
<dbReference type="EMBL" id="FNOK01000068">
    <property type="protein sequence ID" value="SDZ39807.1"/>
    <property type="molecule type" value="Genomic_DNA"/>
</dbReference>
<evidence type="ECO:0000313" key="1">
    <source>
        <dbReference type="EMBL" id="SDZ39807.1"/>
    </source>
</evidence>
<accession>A0A1H3SQ01</accession>
<organism evidence="1 2">
    <name type="scientific">Saccharopolyspora shandongensis</name>
    <dbReference type="NCBI Taxonomy" id="418495"/>
    <lineage>
        <taxon>Bacteria</taxon>
        <taxon>Bacillati</taxon>
        <taxon>Actinomycetota</taxon>
        <taxon>Actinomycetes</taxon>
        <taxon>Pseudonocardiales</taxon>
        <taxon>Pseudonocardiaceae</taxon>
        <taxon>Saccharopolyspora</taxon>
    </lineage>
</organism>
<dbReference type="Proteomes" id="UP000199529">
    <property type="component" value="Unassembled WGS sequence"/>
</dbReference>
<proteinExistence type="predicted"/>
<evidence type="ECO:0000313" key="2">
    <source>
        <dbReference type="Proteomes" id="UP000199529"/>
    </source>
</evidence>
<protein>
    <submittedName>
        <fullName evidence="1">Uncharacterized protein</fullName>
    </submittedName>
</protein>
<dbReference type="AlphaFoldDB" id="A0A1H3SQ01"/>
<keyword evidence="2" id="KW-1185">Reference proteome</keyword>
<sequence>MHSGSRVGLPHDGCVSIGDVRRDGPGYRTTAGGTTNDIVLTIVTGALPQRLATRVHPVHELDRRTGRCRLQPSR</sequence>
<gene>
    <name evidence="1" type="ORF">SAMN05216215_106824</name>
</gene>